<evidence type="ECO:0000256" key="2">
    <source>
        <dbReference type="ARBA" id="ARBA00022448"/>
    </source>
</evidence>
<feature type="signal peptide" evidence="4">
    <location>
        <begin position="1"/>
        <end position="24"/>
    </location>
</feature>
<dbReference type="EMBL" id="JAWJAY010000006">
    <property type="protein sequence ID" value="MDV2887022.1"/>
    <property type="molecule type" value="Genomic_DNA"/>
</dbReference>
<dbReference type="CDD" id="cd08499">
    <property type="entry name" value="PBP2_Ylib_like"/>
    <property type="match status" value="1"/>
</dbReference>
<comment type="caution">
    <text evidence="6">The sequence shown here is derived from an EMBL/GenBank/DDBJ whole genome shotgun (WGS) entry which is preliminary data.</text>
</comment>
<dbReference type="Pfam" id="PF00496">
    <property type="entry name" value="SBP_bac_5"/>
    <property type="match status" value="1"/>
</dbReference>
<dbReference type="AlphaFoldDB" id="A0AAJ2U4D6"/>
<evidence type="ECO:0000313" key="7">
    <source>
        <dbReference type="Proteomes" id="UP001285636"/>
    </source>
</evidence>
<comment type="similarity">
    <text evidence="1">Belongs to the bacterial solute-binding protein 5 family.</text>
</comment>
<dbReference type="GO" id="GO:0015833">
    <property type="term" value="P:peptide transport"/>
    <property type="evidence" value="ECO:0007669"/>
    <property type="project" value="TreeGrafter"/>
</dbReference>
<name>A0AAJ2U4D6_ALKPS</name>
<dbReference type="PROSITE" id="PS51257">
    <property type="entry name" value="PROKAR_LIPOPROTEIN"/>
    <property type="match status" value="1"/>
</dbReference>
<keyword evidence="3 4" id="KW-0732">Signal</keyword>
<evidence type="ECO:0000256" key="1">
    <source>
        <dbReference type="ARBA" id="ARBA00005695"/>
    </source>
</evidence>
<feature type="chain" id="PRO_5042567831" evidence="4">
    <location>
        <begin position="25"/>
        <end position="532"/>
    </location>
</feature>
<dbReference type="PIRSF" id="PIRSF002741">
    <property type="entry name" value="MppA"/>
    <property type="match status" value="1"/>
</dbReference>
<gene>
    <name evidence="6" type="ORF">RYX45_17645</name>
</gene>
<dbReference type="PANTHER" id="PTHR30290">
    <property type="entry name" value="PERIPLASMIC BINDING COMPONENT OF ABC TRANSPORTER"/>
    <property type="match status" value="1"/>
</dbReference>
<dbReference type="SUPFAM" id="SSF53850">
    <property type="entry name" value="Periplasmic binding protein-like II"/>
    <property type="match status" value="1"/>
</dbReference>
<evidence type="ECO:0000256" key="4">
    <source>
        <dbReference type="SAM" id="SignalP"/>
    </source>
</evidence>
<dbReference type="InterPro" id="IPR000914">
    <property type="entry name" value="SBP_5_dom"/>
</dbReference>
<dbReference type="Gene3D" id="3.40.190.10">
    <property type="entry name" value="Periplasmic binding protein-like II"/>
    <property type="match status" value="1"/>
</dbReference>
<accession>A0AAJ2U4D6</accession>
<proteinExistence type="inferred from homology"/>
<reference evidence="6" key="1">
    <citation type="submission" date="2023-10" db="EMBL/GenBank/DDBJ databases">
        <title>Screening of Alkalihalophilus pseudofirmusBZ-TG-HK211 and Its Alleviation of Salt Stress on Rapeseed Growth.</title>
        <authorList>
            <person name="Zhao B."/>
            <person name="Guo T."/>
        </authorList>
    </citation>
    <scope>NUCLEOTIDE SEQUENCE</scope>
    <source>
        <strain evidence="6">BZ-TG-HK211</strain>
    </source>
</reference>
<dbReference type="Proteomes" id="UP001285636">
    <property type="component" value="Unassembled WGS sequence"/>
</dbReference>
<evidence type="ECO:0000256" key="3">
    <source>
        <dbReference type="ARBA" id="ARBA00022729"/>
    </source>
</evidence>
<dbReference type="GO" id="GO:0042597">
    <property type="term" value="C:periplasmic space"/>
    <property type="evidence" value="ECO:0007669"/>
    <property type="project" value="UniProtKB-ARBA"/>
</dbReference>
<dbReference type="InterPro" id="IPR030678">
    <property type="entry name" value="Peptide/Ni-bd"/>
</dbReference>
<protein>
    <submittedName>
        <fullName evidence="6">Glutathione ABC transporter substrate-binding protein</fullName>
    </submittedName>
</protein>
<feature type="domain" description="Solute-binding protein family 5" evidence="5">
    <location>
        <begin position="89"/>
        <end position="450"/>
    </location>
</feature>
<dbReference type="RefSeq" id="WP_323467524.1">
    <property type="nucleotide sequence ID" value="NZ_CP144224.1"/>
</dbReference>
<sequence>MIKSKFFRAGVCSIAMALALVGCASEPTSNGEATDETGQGVEAEGGGDLVVAVLSDATSLDPHTSSDVPSGNVQSNIYQTLVKYNTDMELEPLLAEEWTPVEEDVWEFKLREDVYFHDGSEFNAEVVKANVERILDETTASPRAILFEIVEEINVVDDHTIQFKTEQPFAPLPAHMAHYASSMISKEVIDGDNEAVETGEQPGTYVNENPIGTGFFKFDNWQPGDHLVLDNFEDYWGENAKVDTVTFRVVPEDLTRIAELETGSAHIIDPVQPSDLSRVENMAGTEAYVRNAASITYLGFNMEKEPFDNKLVRQAIAMTLDKEAMLNGILDGTGEAAIGPINDTNFGFSEEVDAIERDVEGAKELLAEAGYENGFNTTIWTNDNRERIDIAELTQASLAEIGINVDIQVVEWGAYLDATTAGEHDMFILGLSLGTGDADYPMHMLFHSDSVGSGNRVFMQDEAFDQMLYEARIEQDEDTRLQMYVEATNYLNEESPMAFLYHPSHIMGVGEGVEGFWSDASGVYQLQDVTIQ</sequence>
<dbReference type="GO" id="GO:1904680">
    <property type="term" value="F:peptide transmembrane transporter activity"/>
    <property type="evidence" value="ECO:0007669"/>
    <property type="project" value="TreeGrafter"/>
</dbReference>
<dbReference type="GO" id="GO:0043190">
    <property type="term" value="C:ATP-binding cassette (ABC) transporter complex"/>
    <property type="evidence" value="ECO:0007669"/>
    <property type="project" value="InterPro"/>
</dbReference>
<dbReference type="Gene3D" id="3.10.105.10">
    <property type="entry name" value="Dipeptide-binding Protein, Domain 3"/>
    <property type="match status" value="1"/>
</dbReference>
<organism evidence="6 7">
    <name type="scientific">Alkalihalophilus pseudofirmus</name>
    <name type="common">Bacillus pseudofirmus</name>
    <dbReference type="NCBI Taxonomy" id="79885"/>
    <lineage>
        <taxon>Bacteria</taxon>
        <taxon>Bacillati</taxon>
        <taxon>Bacillota</taxon>
        <taxon>Bacilli</taxon>
        <taxon>Bacillales</taxon>
        <taxon>Bacillaceae</taxon>
        <taxon>Alkalihalophilus</taxon>
    </lineage>
</organism>
<dbReference type="InterPro" id="IPR039424">
    <property type="entry name" value="SBP_5"/>
</dbReference>
<keyword evidence="2" id="KW-0813">Transport</keyword>
<evidence type="ECO:0000313" key="6">
    <source>
        <dbReference type="EMBL" id="MDV2887022.1"/>
    </source>
</evidence>
<dbReference type="PANTHER" id="PTHR30290:SF9">
    <property type="entry name" value="OLIGOPEPTIDE-BINDING PROTEIN APPA"/>
    <property type="match status" value="1"/>
</dbReference>
<dbReference type="Gene3D" id="3.90.76.10">
    <property type="entry name" value="Dipeptide-binding Protein, Domain 1"/>
    <property type="match status" value="1"/>
</dbReference>
<evidence type="ECO:0000259" key="5">
    <source>
        <dbReference type="Pfam" id="PF00496"/>
    </source>
</evidence>